<proteinExistence type="predicted"/>
<keyword evidence="2" id="KW-0808">Transferase</keyword>
<dbReference type="Gene3D" id="3.40.630.30">
    <property type="match status" value="1"/>
</dbReference>
<evidence type="ECO:0000259" key="1">
    <source>
        <dbReference type="PROSITE" id="PS51186"/>
    </source>
</evidence>
<keyword evidence="3" id="KW-1185">Reference proteome</keyword>
<name>A0A660CG58_9PSEU</name>
<dbReference type="Proteomes" id="UP000317303">
    <property type="component" value="Unassembled WGS sequence"/>
</dbReference>
<dbReference type="RefSeq" id="WP_084705747.1">
    <property type="nucleotide sequence ID" value="NZ_JOIJ01000005.1"/>
</dbReference>
<protein>
    <submittedName>
        <fullName evidence="2">Acetyltransferase (GNAT) family protein</fullName>
    </submittedName>
</protein>
<evidence type="ECO:0000313" key="2">
    <source>
        <dbReference type="EMBL" id="TWH20847.1"/>
    </source>
</evidence>
<dbReference type="InterPro" id="IPR000182">
    <property type="entry name" value="GNAT_dom"/>
</dbReference>
<dbReference type="OrthoDB" id="5109343at2"/>
<dbReference type="GO" id="GO:0016747">
    <property type="term" value="F:acyltransferase activity, transferring groups other than amino-acyl groups"/>
    <property type="evidence" value="ECO:0007669"/>
    <property type="project" value="InterPro"/>
</dbReference>
<accession>A0A660CG58</accession>
<dbReference type="InterPro" id="IPR016181">
    <property type="entry name" value="Acyl_CoA_acyltransferase"/>
</dbReference>
<dbReference type="SUPFAM" id="SSF55729">
    <property type="entry name" value="Acyl-CoA N-acyltransferases (Nat)"/>
    <property type="match status" value="1"/>
</dbReference>
<comment type="caution">
    <text evidence="2">The sequence shown here is derived from an EMBL/GenBank/DDBJ whole genome shotgun (WGS) entry which is preliminary data.</text>
</comment>
<gene>
    <name evidence="2" type="ORF">JD82_02696</name>
</gene>
<feature type="domain" description="N-acetyltransferase" evidence="1">
    <location>
        <begin position="3"/>
        <end position="175"/>
    </location>
</feature>
<organism evidence="2 3">
    <name type="scientific">Prauserella rugosa</name>
    <dbReference type="NCBI Taxonomy" id="43354"/>
    <lineage>
        <taxon>Bacteria</taxon>
        <taxon>Bacillati</taxon>
        <taxon>Actinomycetota</taxon>
        <taxon>Actinomycetes</taxon>
        <taxon>Pseudonocardiales</taxon>
        <taxon>Pseudonocardiaceae</taxon>
        <taxon>Prauserella</taxon>
    </lineage>
</organism>
<reference evidence="2 3" key="1">
    <citation type="submission" date="2019-07" db="EMBL/GenBank/DDBJ databases">
        <title>R&amp;d 2014.</title>
        <authorList>
            <person name="Klenk H.-P."/>
        </authorList>
    </citation>
    <scope>NUCLEOTIDE SEQUENCE [LARGE SCALE GENOMIC DNA]</scope>
    <source>
        <strain evidence="2 3">DSM 43194</strain>
    </source>
</reference>
<evidence type="ECO:0000313" key="3">
    <source>
        <dbReference type="Proteomes" id="UP000317303"/>
    </source>
</evidence>
<dbReference type="PROSITE" id="PS51186">
    <property type="entry name" value="GNAT"/>
    <property type="match status" value="1"/>
</dbReference>
<sequence>MAMSVRVAATEDRPAILSLLRSSHEDAVAEQDRGEQGFVEGDWDESALAELSGGPGIFLAEDDDTVVAAVLTVDGGDPERFTGPARRALAMTKSLEGPVLLYGPVVVDPGFRGRGIIRTLLSGMALMLGDRYPTAALFVDNTNERALQVHRGLGMRKHGRFTLDDRSYTVFTFAPSDFHPRPAKKPKKK</sequence>
<dbReference type="EMBL" id="VLJV01000001">
    <property type="protein sequence ID" value="TWH20847.1"/>
    <property type="molecule type" value="Genomic_DNA"/>
</dbReference>
<dbReference type="AlphaFoldDB" id="A0A660CG58"/>
<dbReference type="Pfam" id="PF00583">
    <property type="entry name" value="Acetyltransf_1"/>
    <property type="match status" value="1"/>
</dbReference>